<evidence type="ECO:0000256" key="11">
    <source>
        <dbReference type="ARBA" id="ARBA00047978"/>
    </source>
</evidence>
<dbReference type="GO" id="GO:0016020">
    <property type="term" value="C:membrane"/>
    <property type="evidence" value="ECO:0007669"/>
    <property type="project" value="UniProtKB-SubCell"/>
</dbReference>
<evidence type="ECO:0000313" key="13">
    <source>
        <dbReference type="Proteomes" id="UP000050790"/>
    </source>
</evidence>
<feature type="transmembrane region" description="Helical" evidence="12">
    <location>
        <begin position="484"/>
        <end position="507"/>
    </location>
</feature>
<feature type="transmembrane region" description="Helical" evidence="12">
    <location>
        <begin position="111"/>
        <end position="131"/>
    </location>
</feature>
<evidence type="ECO:0000256" key="5">
    <source>
        <dbReference type="ARBA" id="ARBA00022989"/>
    </source>
</evidence>
<evidence type="ECO:0000256" key="4">
    <source>
        <dbReference type="ARBA" id="ARBA00022692"/>
    </source>
</evidence>
<dbReference type="Pfam" id="PF03062">
    <property type="entry name" value="MBOAT"/>
    <property type="match status" value="1"/>
</dbReference>
<dbReference type="InterPro" id="IPR049941">
    <property type="entry name" value="LPLAT_7/PORCN-like"/>
</dbReference>
<reference evidence="14" key="1">
    <citation type="submission" date="2023-11" db="UniProtKB">
        <authorList>
            <consortium name="WormBaseParasite"/>
        </authorList>
    </citation>
    <scope>IDENTIFICATION</scope>
</reference>
<dbReference type="InterPro" id="IPR004299">
    <property type="entry name" value="MBOAT_fam"/>
</dbReference>
<dbReference type="AlphaFoldDB" id="A0AA84ZHT5"/>
<dbReference type="PANTHER" id="PTHR13906">
    <property type="entry name" value="PORCUPINE"/>
    <property type="match status" value="1"/>
</dbReference>
<comment type="catalytic activity">
    <reaction evidence="11">
        <text>[Wnt protein]-L-serine + (9Z)-hexadecenoyl-CoA = [Wnt protein]-O-(9Z)-hexadecenoyl-L-serine + CoA</text>
        <dbReference type="Rhea" id="RHEA:45336"/>
        <dbReference type="Rhea" id="RHEA-COMP:11170"/>
        <dbReference type="Rhea" id="RHEA-COMP:11171"/>
        <dbReference type="ChEBI" id="CHEBI:29999"/>
        <dbReference type="ChEBI" id="CHEBI:57287"/>
        <dbReference type="ChEBI" id="CHEBI:61540"/>
        <dbReference type="ChEBI" id="CHEBI:85189"/>
        <dbReference type="EC" id="2.3.1.250"/>
    </reaction>
</comment>
<sequence>MDEQEENWYMDDYEEEEELLEEVDEEKGDNDLSGNYLDDLETIEGDDDYEDVLFENALSIKSISSEILSCTIPVLKQAYWLLILILVSCLLWRIVQFLLNKCFPSNGKICRTFVTIILHIFSICLGLLVLYHASYDLWWIVIGLIIALTLLFTLNINSDISNSHGKYTNWELLVTIGICSSVQLYCEFNKNPVKWHQIRGSIMIIIMKCISFSMENKNFYKTINKEPCCILLWTPLYRGLLWLSYCLCPASLLFGPWFNPLRYEEMIRNYPVNDKPFSLKNTIISLFQTVKLFGLSLLYLTYSTCFSHTLALILKFQPWLHAYFASQSFRFSHYFVCISSESSMKALGYYDKYLIKSNKQENTKEKDNSKDVYKPIVVTRPLFIEFPRSLVEVVIYWNLPMHTWLKQYVYKPLRPYGHVYAILGTYTASSLLHGLNFQLSAVLFSIGIYAYIEYVFREKLATILDACIASRPCPESCCHSNKNSFWVCWCNVAFSCLAIFHLAYLAVMFDTSEQQFKGYNMWHTMDKWYNLGFLSHIVAFANFLFYLYL</sequence>
<dbReference type="Proteomes" id="UP000050790">
    <property type="component" value="Unassembled WGS sequence"/>
</dbReference>
<evidence type="ECO:0000256" key="2">
    <source>
        <dbReference type="ARBA" id="ARBA00022679"/>
    </source>
</evidence>
<evidence type="ECO:0000256" key="9">
    <source>
        <dbReference type="ARBA" id="ARBA00038867"/>
    </source>
</evidence>
<evidence type="ECO:0000256" key="7">
    <source>
        <dbReference type="ARBA" id="ARBA00023315"/>
    </source>
</evidence>
<accession>A0AA84ZHT5</accession>
<comment type="subcellular location">
    <subcellularLocation>
        <location evidence="1">Membrane</location>
        <topology evidence="1">Multi-pass membrane protein</topology>
    </subcellularLocation>
</comment>
<feature type="transmembrane region" description="Helical" evidence="12">
    <location>
        <begin position="78"/>
        <end position="99"/>
    </location>
</feature>
<keyword evidence="7" id="KW-0012">Acyltransferase</keyword>
<dbReference type="WBParaSite" id="SMRG1_29030.1">
    <property type="protein sequence ID" value="SMRG1_29030.1"/>
    <property type="gene ID" value="SMRG1_29030"/>
</dbReference>
<keyword evidence="4 12" id="KW-0812">Transmembrane</keyword>
<keyword evidence="6 12" id="KW-0472">Membrane</keyword>
<protein>
    <recommendedName>
        <fullName evidence="10">Protein-serine O-palmitoleoyltransferase porcupine</fullName>
        <ecNumber evidence="9">2.3.1.250</ecNumber>
    </recommendedName>
</protein>
<evidence type="ECO:0000256" key="6">
    <source>
        <dbReference type="ARBA" id="ARBA00023136"/>
    </source>
</evidence>
<evidence type="ECO:0000256" key="3">
    <source>
        <dbReference type="ARBA" id="ARBA00022687"/>
    </source>
</evidence>
<proteinExistence type="inferred from homology"/>
<evidence type="ECO:0000256" key="12">
    <source>
        <dbReference type="SAM" id="Phobius"/>
    </source>
</evidence>
<name>A0AA84ZHT5_9TREM</name>
<evidence type="ECO:0000256" key="10">
    <source>
        <dbReference type="ARBA" id="ARBA00040371"/>
    </source>
</evidence>
<dbReference type="GO" id="GO:0016055">
    <property type="term" value="P:Wnt signaling pathway"/>
    <property type="evidence" value="ECO:0007669"/>
    <property type="project" value="UniProtKB-KW"/>
</dbReference>
<dbReference type="PANTHER" id="PTHR13906:SF12">
    <property type="entry name" value="PROTEIN-SERINE O-PALMITOLEOYLTRANSFERASE PORCUPINE"/>
    <property type="match status" value="1"/>
</dbReference>
<keyword evidence="2" id="KW-0808">Transferase</keyword>
<keyword evidence="5 12" id="KW-1133">Transmembrane helix</keyword>
<comment type="similarity">
    <text evidence="8">Belongs to the membrane-bound acyltransferase family. Porcupine subfamily.</text>
</comment>
<evidence type="ECO:0000313" key="14">
    <source>
        <dbReference type="WBParaSite" id="SMRG1_29030.1"/>
    </source>
</evidence>
<evidence type="ECO:0000256" key="8">
    <source>
        <dbReference type="ARBA" id="ARBA00038269"/>
    </source>
</evidence>
<dbReference type="EC" id="2.3.1.250" evidence="9"/>
<feature type="transmembrane region" description="Helical" evidence="12">
    <location>
        <begin position="528"/>
        <end position="548"/>
    </location>
</feature>
<feature type="transmembrane region" description="Helical" evidence="12">
    <location>
        <begin position="137"/>
        <end position="156"/>
    </location>
</feature>
<dbReference type="GO" id="GO:0005783">
    <property type="term" value="C:endoplasmic reticulum"/>
    <property type="evidence" value="ECO:0007669"/>
    <property type="project" value="TreeGrafter"/>
</dbReference>
<dbReference type="GO" id="GO:0061355">
    <property type="term" value="P:Wnt protein secretion"/>
    <property type="evidence" value="ECO:0007669"/>
    <property type="project" value="TreeGrafter"/>
</dbReference>
<dbReference type="GO" id="GO:0030258">
    <property type="term" value="P:lipid modification"/>
    <property type="evidence" value="ECO:0007669"/>
    <property type="project" value="TreeGrafter"/>
</dbReference>
<keyword evidence="3" id="KW-0879">Wnt signaling pathway</keyword>
<evidence type="ECO:0000256" key="1">
    <source>
        <dbReference type="ARBA" id="ARBA00004141"/>
    </source>
</evidence>
<dbReference type="GO" id="GO:1990698">
    <property type="term" value="F:palmitoleoyltransferase activity"/>
    <property type="evidence" value="ECO:0007669"/>
    <property type="project" value="UniProtKB-EC"/>
</dbReference>
<dbReference type="GO" id="GO:0017147">
    <property type="term" value="F:Wnt-protein binding"/>
    <property type="evidence" value="ECO:0007669"/>
    <property type="project" value="TreeGrafter"/>
</dbReference>
<organism evidence="13 14">
    <name type="scientific">Schistosoma margrebowiei</name>
    <dbReference type="NCBI Taxonomy" id="48269"/>
    <lineage>
        <taxon>Eukaryota</taxon>
        <taxon>Metazoa</taxon>
        <taxon>Spiralia</taxon>
        <taxon>Lophotrochozoa</taxon>
        <taxon>Platyhelminthes</taxon>
        <taxon>Trematoda</taxon>
        <taxon>Digenea</taxon>
        <taxon>Strigeidida</taxon>
        <taxon>Schistosomatoidea</taxon>
        <taxon>Schistosomatidae</taxon>
        <taxon>Schistosoma</taxon>
    </lineage>
</organism>
<feature type="transmembrane region" description="Helical" evidence="12">
    <location>
        <begin position="240"/>
        <end position="261"/>
    </location>
</feature>